<dbReference type="Pfam" id="PF14552">
    <property type="entry name" value="Tautomerase_2"/>
    <property type="match status" value="1"/>
</dbReference>
<reference evidence="1" key="1">
    <citation type="submission" date="2021-01" db="EMBL/GenBank/DDBJ databases">
        <title>Whole genome shotgun sequence of Rugosimonospora africana NBRC 104875.</title>
        <authorList>
            <person name="Komaki H."/>
            <person name="Tamura T."/>
        </authorList>
    </citation>
    <scope>NUCLEOTIDE SEQUENCE</scope>
    <source>
        <strain evidence="1">NBRC 104875</strain>
    </source>
</reference>
<dbReference type="EMBL" id="BONZ01000034">
    <property type="protein sequence ID" value="GIH15459.1"/>
    <property type="molecule type" value="Genomic_DNA"/>
</dbReference>
<dbReference type="Gene3D" id="3.30.429.10">
    <property type="entry name" value="Macrophage Migration Inhibitory Factor"/>
    <property type="match status" value="1"/>
</dbReference>
<evidence type="ECO:0000313" key="2">
    <source>
        <dbReference type="Proteomes" id="UP000642748"/>
    </source>
</evidence>
<dbReference type="AlphaFoldDB" id="A0A8J3VQT9"/>
<dbReference type="PANTHER" id="PTHR38460:SF1">
    <property type="entry name" value="TAUTOMERASE YOLI-RELATED"/>
    <property type="match status" value="1"/>
</dbReference>
<dbReference type="Proteomes" id="UP000642748">
    <property type="component" value="Unassembled WGS sequence"/>
</dbReference>
<dbReference type="SUPFAM" id="SSF55331">
    <property type="entry name" value="Tautomerase/MIF"/>
    <property type="match status" value="1"/>
</dbReference>
<accession>A0A8J3VQT9</accession>
<comment type="caution">
    <text evidence="1">The sequence shown here is derived from an EMBL/GenBank/DDBJ whole genome shotgun (WGS) entry which is preliminary data.</text>
</comment>
<evidence type="ECO:0000313" key="1">
    <source>
        <dbReference type="EMBL" id="GIH15459.1"/>
    </source>
</evidence>
<organism evidence="1 2">
    <name type="scientific">Rugosimonospora africana</name>
    <dbReference type="NCBI Taxonomy" id="556532"/>
    <lineage>
        <taxon>Bacteria</taxon>
        <taxon>Bacillati</taxon>
        <taxon>Actinomycetota</taxon>
        <taxon>Actinomycetes</taxon>
        <taxon>Micromonosporales</taxon>
        <taxon>Micromonosporaceae</taxon>
        <taxon>Rugosimonospora</taxon>
    </lineage>
</organism>
<name>A0A8J3VQT9_9ACTN</name>
<sequence>MPLIQVHLNRSVFDAHHEDIGRAIHEAQVEALGIPDDDRFQIFQPHGSGELKFDPGYNGVDRRDLLVIRVIAVHMYPTATKQAFFRRVVDKLEPLGIRREDVLICLTENGFEDWYAGRN</sequence>
<dbReference type="PANTHER" id="PTHR38460">
    <property type="entry name" value="TAUTOMERASE YOLI-RELATED"/>
    <property type="match status" value="1"/>
</dbReference>
<dbReference type="InterPro" id="IPR037479">
    <property type="entry name" value="Tauto_MSAD"/>
</dbReference>
<gene>
    <name evidence="1" type="ORF">Raf01_36310</name>
</gene>
<keyword evidence="2" id="KW-1185">Reference proteome</keyword>
<proteinExistence type="predicted"/>
<dbReference type="InterPro" id="IPR014347">
    <property type="entry name" value="Tautomerase/MIF_sf"/>
</dbReference>
<dbReference type="RefSeq" id="WP_203919085.1">
    <property type="nucleotide sequence ID" value="NZ_BONZ01000034.1"/>
</dbReference>
<protein>
    <submittedName>
        <fullName evidence="1">Tautomerase</fullName>
    </submittedName>
</protein>